<feature type="compositionally biased region" description="Basic and acidic residues" evidence="1">
    <location>
        <begin position="88"/>
        <end position="100"/>
    </location>
</feature>
<evidence type="ECO:0000313" key="2">
    <source>
        <dbReference type="EMBL" id="GGM72111.1"/>
    </source>
</evidence>
<accession>A0A917UD41</accession>
<dbReference type="Proteomes" id="UP000642070">
    <property type="component" value="Unassembled WGS sequence"/>
</dbReference>
<dbReference type="EMBL" id="BMPI01000064">
    <property type="protein sequence ID" value="GGM72111.1"/>
    <property type="molecule type" value="Genomic_DNA"/>
</dbReference>
<reference evidence="2" key="2">
    <citation type="submission" date="2020-09" db="EMBL/GenBank/DDBJ databases">
        <authorList>
            <person name="Sun Q."/>
            <person name="Ohkuma M."/>
        </authorList>
    </citation>
    <scope>NUCLEOTIDE SEQUENCE</scope>
    <source>
        <strain evidence="2">JCM 19831</strain>
    </source>
</reference>
<comment type="caution">
    <text evidence="2">The sequence shown here is derived from an EMBL/GenBank/DDBJ whole genome shotgun (WGS) entry which is preliminary data.</text>
</comment>
<evidence type="ECO:0000313" key="3">
    <source>
        <dbReference type="Proteomes" id="UP000642070"/>
    </source>
</evidence>
<protein>
    <submittedName>
        <fullName evidence="2">Uncharacterized protein</fullName>
    </submittedName>
</protein>
<gene>
    <name evidence="2" type="ORF">GCM10007977_087310</name>
</gene>
<sequence>MHSSQIYTPGPAMSFFTCFCDLPQKEHFSRSPPSPIRATYDLPAFGRTRVRIANLLPRRLGRRWLLPRRYLVVARIPTPYAGVSFNRPPDDSRREPHRLAEPGGQASR</sequence>
<evidence type="ECO:0000256" key="1">
    <source>
        <dbReference type="SAM" id="MobiDB-lite"/>
    </source>
</evidence>
<dbReference type="AlphaFoldDB" id="A0A917UD41"/>
<feature type="region of interest" description="Disordered" evidence="1">
    <location>
        <begin position="82"/>
        <end position="108"/>
    </location>
</feature>
<organism evidence="2 3">
    <name type="scientific">Dactylosporangium sucinum</name>
    <dbReference type="NCBI Taxonomy" id="1424081"/>
    <lineage>
        <taxon>Bacteria</taxon>
        <taxon>Bacillati</taxon>
        <taxon>Actinomycetota</taxon>
        <taxon>Actinomycetes</taxon>
        <taxon>Micromonosporales</taxon>
        <taxon>Micromonosporaceae</taxon>
        <taxon>Dactylosporangium</taxon>
    </lineage>
</organism>
<name>A0A917UD41_9ACTN</name>
<keyword evidence="3" id="KW-1185">Reference proteome</keyword>
<reference evidence="2" key="1">
    <citation type="journal article" date="2014" name="Int. J. Syst. Evol. Microbiol.">
        <title>Complete genome sequence of Corynebacterium casei LMG S-19264T (=DSM 44701T), isolated from a smear-ripened cheese.</title>
        <authorList>
            <consortium name="US DOE Joint Genome Institute (JGI-PGF)"/>
            <person name="Walter F."/>
            <person name="Albersmeier A."/>
            <person name="Kalinowski J."/>
            <person name="Ruckert C."/>
        </authorList>
    </citation>
    <scope>NUCLEOTIDE SEQUENCE</scope>
    <source>
        <strain evidence="2">JCM 19831</strain>
    </source>
</reference>
<proteinExistence type="predicted"/>